<dbReference type="EMBL" id="CAKLCB010000252">
    <property type="protein sequence ID" value="CAH0517737.1"/>
    <property type="molecule type" value="Genomic_DNA"/>
</dbReference>
<evidence type="ECO:0000313" key="4">
    <source>
        <dbReference type="Proteomes" id="UP001158986"/>
    </source>
</evidence>
<keyword evidence="1" id="KW-0677">Repeat</keyword>
<evidence type="ECO:0000256" key="1">
    <source>
        <dbReference type="ARBA" id="ARBA00022737"/>
    </source>
</evidence>
<dbReference type="Proteomes" id="UP001158986">
    <property type="component" value="Unassembled WGS sequence"/>
</dbReference>
<dbReference type="SUPFAM" id="SSF50985">
    <property type="entry name" value="RCC1/BLIP-II"/>
    <property type="match status" value="1"/>
</dbReference>
<evidence type="ECO:0000256" key="2">
    <source>
        <dbReference type="PROSITE-ProRule" id="PRU00235"/>
    </source>
</evidence>
<gene>
    <name evidence="3" type="ORF">PBS001_LOCUS4330</name>
</gene>
<dbReference type="InterPro" id="IPR051625">
    <property type="entry name" value="Signaling_Regulatory_Domain"/>
</dbReference>
<name>A0ABN8CXX3_9STRA</name>
<feature type="repeat" description="RCC1" evidence="2">
    <location>
        <begin position="185"/>
        <end position="207"/>
    </location>
</feature>
<dbReference type="Pfam" id="PF13540">
    <property type="entry name" value="RCC1_2"/>
    <property type="match status" value="1"/>
</dbReference>
<dbReference type="Gene3D" id="2.130.10.30">
    <property type="entry name" value="Regulator of chromosome condensation 1/beta-lactamase-inhibitor protein II"/>
    <property type="match status" value="2"/>
</dbReference>
<evidence type="ECO:0000313" key="3">
    <source>
        <dbReference type="EMBL" id="CAH0517737.1"/>
    </source>
</evidence>
<dbReference type="PANTHER" id="PTHR22872">
    <property type="entry name" value="BTK-BINDING PROTEIN-RELATED"/>
    <property type="match status" value="1"/>
</dbReference>
<reference evidence="3 4" key="1">
    <citation type="submission" date="2021-11" db="EMBL/GenBank/DDBJ databases">
        <authorList>
            <person name="Islam A."/>
            <person name="Islam S."/>
            <person name="Flora M.S."/>
            <person name="Rahman M."/>
            <person name="Ziaur R.M."/>
            <person name="Epstein J.H."/>
            <person name="Hassan M."/>
            <person name="Klassen M."/>
            <person name="Woodard K."/>
            <person name="Webb A."/>
            <person name="Webby R.J."/>
            <person name="El Zowalaty M.E."/>
        </authorList>
    </citation>
    <scope>NUCLEOTIDE SEQUENCE [LARGE SCALE GENOMIC DNA]</scope>
    <source>
        <strain evidence="3">Pbs1</strain>
    </source>
</reference>
<proteinExistence type="predicted"/>
<feature type="repeat" description="RCC1" evidence="2">
    <location>
        <begin position="50"/>
        <end position="102"/>
    </location>
</feature>
<organism evidence="3 4">
    <name type="scientific">Peronospora belbahrii</name>
    <dbReference type="NCBI Taxonomy" id="622444"/>
    <lineage>
        <taxon>Eukaryota</taxon>
        <taxon>Sar</taxon>
        <taxon>Stramenopiles</taxon>
        <taxon>Oomycota</taxon>
        <taxon>Peronosporomycetes</taxon>
        <taxon>Peronosporales</taxon>
        <taxon>Peronosporaceae</taxon>
        <taxon>Peronospora</taxon>
    </lineage>
</organism>
<dbReference type="PANTHER" id="PTHR22872:SF2">
    <property type="entry name" value="INHIBITOR OF BRUTON TYROSINE KINASE"/>
    <property type="match status" value="1"/>
</dbReference>
<comment type="caution">
    <text evidence="3">The sequence shown here is derived from an EMBL/GenBank/DDBJ whole genome shotgun (WGS) entry which is preliminary data.</text>
</comment>
<dbReference type="InterPro" id="IPR009091">
    <property type="entry name" value="RCC1/BLIP-II"/>
</dbReference>
<dbReference type="Pfam" id="PF00415">
    <property type="entry name" value="RCC1"/>
    <property type="match status" value="2"/>
</dbReference>
<sequence length="207" mass="22390">MCLLQTSTSLDDATSSQSLLSTFIYVAISPRTDALHKQELVKAAEFIDTGLVYTFGKYEYRLGYHLPNADVQVTPRLVDLPTSSPIVQVSASKYHTIALSAAGECFVWGFGKGGRLGLGDEYDRIKPARVTSLKMSPINKLGHPKKSSSLQSRFAPKRVNAFRLRVATDIAASGCHSAAIAADDGAVYTWGSNRRGQMGRKEGCGTD</sequence>
<protein>
    <submittedName>
        <fullName evidence="3">Uncharacterized protein</fullName>
    </submittedName>
</protein>
<keyword evidence="4" id="KW-1185">Reference proteome</keyword>
<feature type="repeat" description="RCC1" evidence="2">
    <location>
        <begin position="103"/>
        <end position="183"/>
    </location>
</feature>
<dbReference type="PROSITE" id="PS50012">
    <property type="entry name" value="RCC1_3"/>
    <property type="match status" value="3"/>
</dbReference>
<dbReference type="InterPro" id="IPR000408">
    <property type="entry name" value="Reg_chr_condens"/>
</dbReference>
<accession>A0ABN8CXX3</accession>